<dbReference type="EMBL" id="JAWZYT010002114">
    <property type="protein sequence ID" value="KAK4306545.1"/>
    <property type="molecule type" value="Genomic_DNA"/>
</dbReference>
<keyword evidence="4" id="KW-1185">Reference proteome</keyword>
<evidence type="ECO:0000256" key="1">
    <source>
        <dbReference type="SAM" id="Coils"/>
    </source>
</evidence>
<comment type="caution">
    <text evidence="3">The sequence shown here is derived from an EMBL/GenBank/DDBJ whole genome shotgun (WGS) entry which is preliminary data.</text>
</comment>
<feature type="region of interest" description="Disordered" evidence="2">
    <location>
        <begin position="73"/>
        <end position="106"/>
    </location>
</feature>
<evidence type="ECO:0000313" key="4">
    <source>
        <dbReference type="Proteomes" id="UP001292094"/>
    </source>
</evidence>
<proteinExistence type="predicted"/>
<sequence length="106" mass="12286">MRAEINEAKHKKKEEEQVLKQIVNQQREEAKRLKIECIACRKEERAQRKILRELEKVEIKRKKTIITRAQKDVARLQKYGSTGTGGTSSSGRGTREETPNQCQGHQ</sequence>
<gene>
    <name evidence="3" type="ORF">Pmani_021638</name>
</gene>
<evidence type="ECO:0000313" key="3">
    <source>
        <dbReference type="EMBL" id="KAK4306545.1"/>
    </source>
</evidence>
<dbReference type="Proteomes" id="UP001292094">
    <property type="component" value="Unassembled WGS sequence"/>
</dbReference>
<feature type="coiled-coil region" evidence="1">
    <location>
        <begin position="5"/>
        <end position="60"/>
    </location>
</feature>
<accession>A0AAE1U538</accession>
<protein>
    <submittedName>
        <fullName evidence="3">Uncharacterized protein</fullName>
    </submittedName>
</protein>
<reference evidence="3" key="1">
    <citation type="submission" date="2023-11" db="EMBL/GenBank/DDBJ databases">
        <title>Genome assemblies of two species of porcelain crab, Petrolisthes cinctipes and Petrolisthes manimaculis (Anomura: Porcellanidae).</title>
        <authorList>
            <person name="Angst P."/>
        </authorList>
    </citation>
    <scope>NUCLEOTIDE SEQUENCE</scope>
    <source>
        <strain evidence="3">PB745_02</strain>
        <tissue evidence="3">Gill</tissue>
    </source>
</reference>
<dbReference type="AlphaFoldDB" id="A0AAE1U538"/>
<name>A0AAE1U538_9EUCA</name>
<evidence type="ECO:0000256" key="2">
    <source>
        <dbReference type="SAM" id="MobiDB-lite"/>
    </source>
</evidence>
<keyword evidence="1" id="KW-0175">Coiled coil</keyword>
<organism evidence="3 4">
    <name type="scientific">Petrolisthes manimaculis</name>
    <dbReference type="NCBI Taxonomy" id="1843537"/>
    <lineage>
        <taxon>Eukaryota</taxon>
        <taxon>Metazoa</taxon>
        <taxon>Ecdysozoa</taxon>
        <taxon>Arthropoda</taxon>
        <taxon>Crustacea</taxon>
        <taxon>Multicrustacea</taxon>
        <taxon>Malacostraca</taxon>
        <taxon>Eumalacostraca</taxon>
        <taxon>Eucarida</taxon>
        <taxon>Decapoda</taxon>
        <taxon>Pleocyemata</taxon>
        <taxon>Anomura</taxon>
        <taxon>Galatheoidea</taxon>
        <taxon>Porcellanidae</taxon>
        <taxon>Petrolisthes</taxon>
    </lineage>
</organism>